<proteinExistence type="predicted"/>
<name>E4Z659_OIKDI</name>
<evidence type="ECO:0000313" key="1">
    <source>
        <dbReference type="EMBL" id="CBY43187.1"/>
    </source>
</evidence>
<dbReference type="AlphaFoldDB" id="E4Z659"/>
<feature type="non-terminal residue" evidence="1">
    <location>
        <position position="1"/>
    </location>
</feature>
<organism evidence="1">
    <name type="scientific">Oikopleura dioica</name>
    <name type="common">Tunicate</name>
    <dbReference type="NCBI Taxonomy" id="34765"/>
    <lineage>
        <taxon>Eukaryota</taxon>
        <taxon>Metazoa</taxon>
        <taxon>Chordata</taxon>
        <taxon>Tunicata</taxon>
        <taxon>Appendicularia</taxon>
        <taxon>Copelata</taxon>
        <taxon>Oikopleuridae</taxon>
        <taxon>Oikopleura</taxon>
    </lineage>
</organism>
<protein>
    <submittedName>
        <fullName evidence="1">Uncharacterized protein</fullName>
    </submittedName>
</protein>
<reference evidence="1" key="1">
    <citation type="journal article" date="2010" name="Science">
        <title>Plasticity of animal genome architecture unmasked by rapid evolution of a pelagic tunicate.</title>
        <authorList>
            <person name="Denoeud F."/>
            <person name="Henriet S."/>
            <person name="Mungpakdee S."/>
            <person name="Aury J.M."/>
            <person name="Da Silva C."/>
            <person name="Brinkmann H."/>
            <person name="Mikhaleva J."/>
            <person name="Olsen L.C."/>
            <person name="Jubin C."/>
            <person name="Canestro C."/>
            <person name="Bouquet J.M."/>
            <person name="Danks G."/>
            <person name="Poulain J."/>
            <person name="Campsteijn C."/>
            <person name="Adamski M."/>
            <person name="Cross I."/>
            <person name="Yadetie F."/>
            <person name="Muffato M."/>
            <person name="Louis A."/>
            <person name="Butcher S."/>
            <person name="Tsagkogeorga G."/>
            <person name="Konrad A."/>
            <person name="Singh S."/>
            <person name="Jensen M.F."/>
            <person name="Cong E.H."/>
            <person name="Eikeseth-Otteraa H."/>
            <person name="Noel B."/>
            <person name="Anthouard V."/>
            <person name="Porcel B.M."/>
            <person name="Kachouri-Lafond R."/>
            <person name="Nishino A."/>
            <person name="Ugolini M."/>
            <person name="Chourrout P."/>
            <person name="Nishida H."/>
            <person name="Aasland R."/>
            <person name="Huzurbazar S."/>
            <person name="Westhof E."/>
            <person name="Delsuc F."/>
            <person name="Lehrach H."/>
            <person name="Reinhardt R."/>
            <person name="Weissenbach J."/>
            <person name="Roy S.W."/>
            <person name="Artiguenave F."/>
            <person name="Postlethwait J.H."/>
            <person name="Manak J.R."/>
            <person name="Thompson E.M."/>
            <person name="Jaillon O."/>
            <person name="Du Pasquier L."/>
            <person name="Boudinot P."/>
            <person name="Liberles D.A."/>
            <person name="Volff J.N."/>
            <person name="Philippe H."/>
            <person name="Lenhard B."/>
            <person name="Roest Crollius H."/>
            <person name="Wincker P."/>
            <person name="Chourrout D."/>
        </authorList>
    </citation>
    <scope>NUCLEOTIDE SEQUENCE [LARGE SCALE GENOMIC DNA]</scope>
</reference>
<gene>
    <name evidence="1" type="ORF">GSOID_T00027765001</name>
</gene>
<accession>E4Z659</accession>
<dbReference type="EMBL" id="FN657930">
    <property type="protein sequence ID" value="CBY43187.1"/>
    <property type="molecule type" value="Genomic_DNA"/>
</dbReference>
<dbReference type="Proteomes" id="UP000011014">
    <property type="component" value="Unassembled WGS sequence"/>
</dbReference>
<sequence length="18" mass="2039">SNVTANPHQLTKILEQVF</sequence>